<dbReference type="AlphaFoldDB" id="A0AAD4ITG4"/>
<dbReference type="EMBL" id="SDAM02002215">
    <property type="protein sequence ID" value="KAH6821278.1"/>
    <property type="molecule type" value="Genomic_DNA"/>
</dbReference>
<sequence length="111" mass="12788">MKGRLLYCSFFIEAWTDLLVKEAVVEKGHCIIVVRFIHIKVATPTGLWISYCFLSSVQSGMLMKKCYFWRGLKCMAWVTGLKLLIGTKTKEACIEHYRSAYLNSPYFPLPV</sequence>
<dbReference type="Proteomes" id="UP001190926">
    <property type="component" value="Unassembled WGS sequence"/>
</dbReference>
<evidence type="ECO:0000313" key="1">
    <source>
        <dbReference type="EMBL" id="KAH6821278.1"/>
    </source>
</evidence>
<organism evidence="1 2">
    <name type="scientific">Perilla frutescens var. hirtella</name>
    <name type="common">Perilla citriodora</name>
    <name type="synonym">Perilla setoyensis</name>
    <dbReference type="NCBI Taxonomy" id="608512"/>
    <lineage>
        <taxon>Eukaryota</taxon>
        <taxon>Viridiplantae</taxon>
        <taxon>Streptophyta</taxon>
        <taxon>Embryophyta</taxon>
        <taxon>Tracheophyta</taxon>
        <taxon>Spermatophyta</taxon>
        <taxon>Magnoliopsida</taxon>
        <taxon>eudicotyledons</taxon>
        <taxon>Gunneridae</taxon>
        <taxon>Pentapetalae</taxon>
        <taxon>asterids</taxon>
        <taxon>lamiids</taxon>
        <taxon>Lamiales</taxon>
        <taxon>Lamiaceae</taxon>
        <taxon>Nepetoideae</taxon>
        <taxon>Elsholtzieae</taxon>
        <taxon>Perilla</taxon>
    </lineage>
</organism>
<comment type="caution">
    <text evidence="1">The sequence shown here is derived from an EMBL/GenBank/DDBJ whole genome shotgun (WGS) entry which is preliminary data.</text>
</comment>
<proteinExistence type="predicted"/>
<protein>
    <submittedName>
        <fullName evidence="1">ADA2 2B</fullName>
    </submittedName>
</protein>
<reference evidence="1 2" key="1">
    <citation type="journal article" date="2021" name="Nat. Commun.">
        <title>Incipient diploidization of the medicinal plant Perilla within 10,000 years.</title>
        <authorList>
            <person name="Zhang Y."/>
            <person name="Shen Q."/>
            <person name="Leng L."/>
            <person name="Zhang D."/>
            <person name="Chen S."/>
            <person name="Shi Y."/>
            <person name="Ning Z."/>
            <person name="Chen S."/>
        </authorList>
    </citation>
    <scope>NUCLEOTIDE SEQUENCE [LARGE SCALE GENOMIC DNA]</scope>
    <source>
        <strain evidence="2">cv. PC099</strain>
    </source>
</reference>
<keyword evidence="2" id="KW-1185">Reference proteome</keyword>
<name>A0AAD4ITG4_PERFH</name>
<gene>
    <name evidence="1" type="ORF">C2S53_020753</name>
</gene>
<accession>A0AAD4ITG4</accession>
<evidence type="ECO:0000313" key="2">
    <source>
        <dbReference type="Proteomes" id="UP001190926"/>
    </source>
</evidence>